<feature type="region of interest" description="Disordered" evidence="2">
    <location>
        <begin position="287"/>
        <end position="387"/>
    </location>
</feature>
<keyword evidence="1" id="KW-0175">Coiled coil</keyword>
<feature type="compositionally biased region" description="Low complexity" evidence="2">
    <location>
        <begin position="650"/>
        <end position="662"/>
    </location>
</feature>
<accession>A0AAD4LET3</accession>
<evidence type="ECO:0000256" key="2">
    <source>
        <dbReference type="SAM" id="MobiDB-lite"/>
    </source>
</evidence>
<proteinExistence type="predicted"/>
<feature type="compositionally biased region" description="Basic residues" evidence="2">
    <location>
        <begin position="715"/>
        <end position="731"/>
    </location>
</feature>
<feature type="region of interest" description="Disordered" evidence="2">
    <location>
        <begin position="701"/>
        <end position="731"/>
    </location>
</feature>
<feature type="region of interest" description="Disordered" evidence="2">
    <location>
        <begin position="1"/>
        <end position="56"/>
    </location>
</feature>
<name>A0AAD4LET3_9AGAM</name>
<protein>
    <submittedName>
        <fullName evidence="3">Uncharacterized protein</fullName>
    </submittedName>
</protein>
<feature type="coiled-coil region" evidence="1">
    <location>
        <begin position="126"/>
        <end position="153"/>
    </location>
</feature>
<organism evidence="3 4">
    <name type="scientific">Lactarius akahatsu</name>
    <dbReference type="NCBI Taxonomy" id="416441"/>
    <lineage>
        <taxon>Eukaryota</taxon>
        <taxon>Fungi</taxon>
        <taxon>Dikarya</taxon>
        <taxon>Basidiomycota</taxon>
        <taxon>Agaricomycotina</taxon>
        <taxon>Agaricomycetes</taxon>
        <taxon>Russulales</taxon>
        <taxon>Russulaceae</taxon>
        <taxon>Lactarius</taxon>
    </lineage>
</organism>
<sequence>MSSNIPSSRRTSSSPSVTRGATARSAVNPRVSASLHSTRRASIKSPTPPRLSPDAPEVLAASLKRETEEKERLLVQLQNKDQTISSLSEENSSVSTALHTAETRLYEFYAEQARMDEELSARIEVTEKLRAQVRELEKEKRDLHRRYNEQTDTFESERQAFYDNEQHLKSRIQSLTQARRLPPVPRSPTVPDMSETDTEEEEDEPVQPSISSQEKDLDAEPAEMTALRLELSTLSTSHASLQSTLVLLQTQLVDLKRVNNQLQEENESYNILLREKTLSGQYDLFRQVNGDRSNSGDEDDQTDNMGDFRSINSGAHSSQLGTLDEHPDEEVPTSRLGNRSRRPYGSIGRDGSARGKRSRQGRGHGGSSHSPPPRGESLAGLPITGPGLDLAAELGRAENKDILEGQADDVSGPRKKSSSDIRKVSGAEAGMEPHNEVDTLRSEIKSLKDANKALSLYASKIIDRIIAQEGFEHVLAVDYEAEAPATPMASPDPSAEADKKPKRRNTLFSRSNTNPAPRTEKLTTFDSPPLGTTPPSRANRRSLSFDWRSFAPFVSGDKDKKPEANPNLRPLTLKPGSISGARKLETQEDEEDRRERERLNATMKLMGIEKSPVLPQIQNSYSTPETPPAAAEGVTSPSLVSRFSLFRRSTATSDTATISSPAEEPRQGNTANLTHDTLVRAQAEESLAALDAQERVLGTELAKGGGSGFTEILPRRKSGSRRSHTSGGRQR</sequence>
<dbReference type="PANTHER" id="PTHR38120">
    <property type="entry name" value="EXPRESSED PROTEIN"/>
    <property type="match status" value="1"/>
</dbReference>
<feature type="compositionally biased region" description="Polar residues" evidence="2">
    <location>
        <begin position="310"/>
        <end position="321"/>
    </location>
</feature>
<gene>
    <name evidence="3" type="ORF">EDB92DRAFT_1870603</name>
</gene>
<feature type="coiled-coil region" evidence="1">
    <location>
        <begin position="245"/>
        <end position="275"/>
    </location>
</feature>
<feature type="region of interest" description="Disordered" evidence="2">
    <location>
        <begin position="554"/>
        <end position="635"/>
    </location>
</feature>
<evidence type="ECO:0000256" key="1">
    <source>
        <dbReference type="SAM" id="Coils"/>
    </source>
</evidence>
<dbReference type="Proteomes" id="UP001201163">
    <property type="component" value="Unassembled WGS sequence"/>
</dbReference>
<feature type="coiled-coil region" evidence="1">
    <location>
        <begin position="60"/>
        <end position="90"/>
    </location>
</feature>
<evidence type="ECO:0000313" key="4">
    <source>
        <dbReference type="Proteomes" id="UP001201163"/>
    </source>
</evidence>
<feature type="compositionally biased region" description="Low complexity" evidence="2">
    <location>
        <begin position="1"/>
        <end position="16"/>
    </location>
</feature>
<feature type="region of interest" description="Disordered" evidence="2">
    <location>
        <begin position="650"/>
        <end position="676"/>
    </location>
</feature>
<dbReference type="EMBL" id="JAKELL010000040">
    <property type="protein sequence ID" value="KAH8988917.1"/>
    <property type="molecule type" value="Genomic_DNA"/>
</dbReference>
<feature type="compositionally biased region" description="Polar residues" evidence="2">
    <location>
        <begin position="506"/>
        <end position="517"/>
    </location>
</feature>
<dbReference type="AlphaFoldDB" id="A0AAD4LET3"/>
<feature type="region of interest" description="Disordered" evidence="2">
    <location>
        <begin position="484"/>
        <end position="542"/>
    </location>
</feature>
<feature type="compositionally biased region" description="Basic and acidic residues" evidence="2">
    <location>
        <begin position="417"/>
        <end position="436"/>
    </location>
</feature>
<evidence type="ECO:0000313" key="3">
    <source>
        <dbReference type="EMBL" id="KAH8988917.1"/>
    </source>
</evidence>
<keyword evidence="4" id="KW-1185">Reference proteome</keyword>
<feature type="region of interest" description="Disordered" evidence="2">
    <location>
        <begin position="402"/>
        <end position="436"/>
    </location>
</feature>
<reference evidence="3" key="1">
    <citation type="submission" date="2022-01" db="EMBL/GenBank/DDBJ databases">
        <title>Comparative genomics reveals a dynamic genome evolution in the ectomycorrhizal milk-cap (Lactarius) mushrooms.</title>
        <authorList>
            <consortium name="DOE Joint Genome Institute"/>
            <person name="Lebreton A."/>
            <person name="Tang N."/>
            <person name="Kuo A."/>
            <person name="LaButti K."/>
            <person name="Drula E."/>
            <person name="Barry K."/>
            <person name="Clum A."/>
            <person name="Lipzen A."/>
            <person name="Mousain D."/>
            <person name="Ng V."/>
            <person name="Wang R."/>
            <person name="Wang X."/>
            <person name="Dai Y."/>
            <person name="Henrissat B."/>
            <person name="Grigoriev I.V."/>
            <person name="Guerin-Laguette A."/>
            <person name="Yu F."/>
            <person name="Martin F.M."/>
        </authorList>
    </citation>
    <scope>NUCLEOTIDE SEQUENCE</scope>
    <source>
        <strain evidence="3">QP</strain>
    </source>
</reference>
<feature type="region of interest" description="Disordered" evidence="2">
    <location>
        <begin position="174"/>
        <end position="220"/>
    </location>
</feature>
<comment type="caution">
    <text evidence="3">The sequence shown here is derived from an EMBL/GenBank/DDBJ whole genome shotgun (WGS) entry which is preliminary data.</text>
</comment>
<feature type="compositionally biased region" description="Acidic residues" evidence="2">
    <location>
        <begin position="194"/>
        <end position="205"/>
    </location>
</feature>
<dbReference type="PANTHER" id="PTHR38120:SF1">
    <property type="entry name" value="M PROTEIN, SEROTYPE 2.1"/>
    <property type="match status" value="1"/>
</dbReference>